<dbReference type="SUPFAM" id="SSF55021">
    <property type="entry name" value="ACT-like"/>
    <property type="match status" value="1"/>
</dbReference>
<evidence type="ECO:0000256" key="1">
    <source>
        <dbReference type="HAMAP-Rule" id="MF_01054"/>
    </source>
</evidence>
<reference evidence="3 4" key="1">
    <citation type="submission" date="2017-04" db="EMBL/GenBank/DDBJ databases">
        <authorList>
            <person name="Afonso C.L."/>
            <person name="Miller P.J."/>
            <person name="Scott M.A."/>
            <person name="Spackman E."/>
            <person name="Goraichik I."/>
            <person name="Dimitrov K.M."/>
            <person name="Suarez D.L."/>
            <person name="Swayne D.E."/>
        </authorList>
    </citation>
    <scope>NUCLEOTIDE SEQUENCE [LARGE SCALE GENOMIC DNA]</scope>
    <source>
        <strain evidence="3 4">DSM 12555</strain>
    </source>
</reference>
<dbReference type="HAMAP" id="MF_01054">
    <property type="entry name" value="UPF0237"/>
    <property type="match status" value="1"/>
</dbReference>
<dbReference type="Gene3D" id="3.30.70.260">
    <property type="match status" value="1"/>
</dbReference>
<dbReference type="STRING" id="1121291.SAMN02745134_01686"/>
<dbReference type="OrthoDB" id="9803078at2"/>
<feature type="domain" description="ACT" evidence="2">
    <location>
        <begin position="4"/>
        <end position="82"/>
    </location>
</feature>
<organism evidence="3 4">
    <name type="scientific">Clostridium acidisoli DSM 12555</name>
    <dbReference type="NCBI Taxonomy" id="1121291"/>
    <lineage>
        <taxon>Bacteria</taxon>
        <taxon>Bacillati</taxon>
        <taxon>Bacillota</taxon>
        <taxon>Clostridia</taxon>
        <taxon>Eubacteriales</taxon>
        <taxon>Clostridiaceae</taxon>
        <taxon>Clostridium</taxon>
    </lineage>
</organism>
<dbReference type="PANTHER" id="PTHR34875:SF6">
    <property type="entry name" value="UPF0237 PROTEIN MJ1558"/>
    <property type="match status" value="1"/>
</dbReference>
<dbReference type="EMBL" id="FWXH01000004">
    <property type="protein sequence ID" value="SMC22680.1"/>
    <property type="molecule type" value="Genomic_DNA"/>
</dbReference>
<evidence type="ECO:0000313" key="3">
    <source>
        <dbReference type="EMBL" id="SMC22680.1"/>
    </source>
</evidence>
<accession>A0A1W1XFH6</accession>
<name>A0A1W1XFH6_9CLOT</name>
<dbReference type="InterPro" id="IPR002912">
    <property type="entry name" value="ACT_dom"/>
</dbReference>
<dbReference type="InterPro" id="IPR045865">
    <property type="entry name" value="ACT-like_dom_sf"/>
</dbReference>
<evidence type="ECO:0000313" key="4">
    <source>
        <dbReference type="Proteomes" id="UP000192468"/>
    </source>
</evidence>
<evidence type="ECO:0000259" key="2">
    <source>
        <dbReference type="PROSITE" id="PS51671"/>
    </source>
</evidence>
<dbReference type="InterPro" id="IPR050990">
    <property type="entry name" value="UPF0237/GcvR_regulator"/>
</dbReference>
<dbReference type="InterPro" id="IPR022986">
    <property type="entry name" value="UPF0237_ACT"/>
</dbReference>
<keyword evidence="4" id="KW-1185">Reference proteome</keyword>
<dbReference type="RefSeq" id="WP_084115169.1">
    <property type="nucleotide sequence ID" value="NZ_FWXH01000004.1"/>
</dbReference>
<dbReference type="CDD" id="cd04872">
    <property type="entry name" value="ACT_1ZPV"/>
    <property type="match status" value="1"/>
</dbReference>
<proteinExistence type="inferred from homology"/>
<dbReference type="Proteomes" id="UP000192468">
    <property type="component" value="Unassembled WGS sequence"/>
</dbReference>
<comment type="similarity">
    <text evidence="1">Belongs to the UPF0237 family.</text>
</comment>
<dbReference type="NCBIfam" id="NF001220">
    <property type="entry name" value="PRK00194.1"/>
    <property type="match status" value="1"/>
</dbReference>
<protein>
    <recommendedName>
        <fullName evidence="1">UPF0237 protein SAMN02745134_01686</fullName>
    </recommendedName>
</protein>
<dbReference type="AlphaFoldDB" id="A0A1W1XFH6"/>
<dbReference type="PANTHER" id="PTHR34875">
    <property type="entry name" value="UPF0237 PROTEIN MJ1558"/>
    <property type="match status" value="1"/>
</dbReference>
<gene>
    <name evidence="3" type="ORF">SAMN02745134_01686</name>
</gene>
<sequence>MKAFITVIGEDKVGIIQGITTVLAKNKVNVMDINQTLLQNYFTMIMLVDLGEKEVDFKQLNDEIGEEAKRLGVTIKLQRQDLFKAMHEL</sequence>
<dbReference type="Pfam" id="PF13740">
    <property type="entry name" value="ACT_6"/>
    <property type="match status" value="1"/>
</dbReference>
<dbReference type="PROSITE" id="PS51671">
    <property type="entry name" value="ACT"/>
    <property type="match status" value="1"/>
</dbReference>